<reference evidence="2 3" key="1">
    <citation type="submission" date="2024-09" db="EMBL/GenBank/DDBJ databases">
        <authorList>
            <person name="Sun Q."/>
            <person name="Mori K."/>
        </authorList>
    </citation>
    <scope>NUCLEOTIDE SEQUENCE [LARGE SCALE GENOMIC DNA]</scope>
    <source>
        <strain evidence="2 3">CGMCC 1.12926</strain>
    </source>
</reference>
<dbReference type="RefSeq" id="WP_379683783.1">
    <property type="nucleotide sequence ID" value="NZ_JBHLYW010000001.1"/>
</dbReference>
<organism evidence="2 3">
    <name type="scientific">Flavobacterium procerum</name>
    <dbReference type="NCBI Taxonomy" id="1455569"/>
    <lineage>
        <taxon>Bacteria</taxon>
        <taxon>Pseudomonadati</taxon>
        <taxon>Bacteroidota</taxon>
        <taxon>Flavobacteriia</taxon>
        <taxon>Flavobacteriales</taxon>
        <taxon>Flavobacteriaceae</taxon>
        <taxon>Flavobacterium</taxon>
    </lineage>
</organism>
<accession>A0ABV6BNA5</accession>
<feature type="chain" id="PRO_5046279344" description="Antitoxin component YwqK of the YwqJK toxin-antitoxin module" evidence="1">
    <location>
        <begin position="24"/>
        <end position="262"/>
    </location>
</feature>
<protein>
    <recommendedName>
        <fullName evidence="4">Antitoxin component YwqK of the YwqJK toxin-antitoxin module</fullName>
    </recommendedName>
</protein>
<sequence length="262" mass="30174">MKRNILLTRLIIFLSLLINTAHAQTILKTDELNNWEFWDNMEKAKPANMTYKDGTPLKEGNYILEMRGDNKASLYVNKMGKIDGQISFSGLKPSMEIKMTFRNDTLVEYKKIRSGVILASAYLKGNIFYNKDSENTQYESEQRYRNGERIYSKNMNLSGWDIQDDIKGTREFYYGDSNIIQSRSTFKGLQPGIVSTEEEFDKKGILESKVIKYENGKVKTIKKDGSYEVLVPSAKGNDYIYQYSNKGKLLNKTEVVYPSIGF</sequence>
<dbReference type="Proteomes" id="UP001589734">
    <property type="component" value="Unassembled WGS sequence"/>
</dbReference>
<evidence type="ECO:0000256" key="1">
    <source>
        <dbReference type="SAM" id="SignalP"/>
    </source>
</evidence>
<feature type="signal peptide" evidence="1">
    <location>
        <begin position="1"/>
        <end position="23"/>
    </location>
</feature>
<keyword evidence="3" id="KW-1185">Reference proteome</keyword>
<evidence type="ECO:0000313" key="2">
    <source>
        <dbReference type="EMBL" id="MFC0075552.1"/>
    </source>
</evidence>
<proteinExistence type="predicted"/>
<dbReference type="EMBL" id="JBHLYW010000001">
    <property type="protein sequence ID" value="MFC0075552.1"/>
    <property type="molecule type" value="Genomic_DNA"/>
</dbReference>
<evidence type="ECO:0008006" key="4">
    <source>
        <dbReference type="Google" id="ProtNLM"/>
    </source>
</evidence>
<keyword evidence="1" id="KW-0732">Signal</keyword>
<comment type="caution">
    <text evidence="2">The sequence shown here is derived from an EMBL/GenBank/DDBJ whole genome shotgun (WGS) entry which is preliminary data.</text>
</comment>
<name>A0ABV6BNA5_9FLAO</name>
<gene>
    <name evidence="2" type="ORF">ACFFLS_00745</name>
</gene>
<evidence type="ECO:0000313" key="3">
    <source>
        <dbReference type="Proteomes" id="UP001589734"/>
    </source>
</evidence>